<dbReference type="PANTHER" id="PTHR43558:SF6">
    <property type="entry name" value="REDUCTASE, PUTATIVE (AFU_ORTHOLOGUE AFUA_3G10540)-RELATED"/>
    <property type="match status" value="1"/>
</dbReference>
<evidence type="ECO:0000313" key="1">
    <source>
        <dbReference type="EMBL" id="KAK0527683.1"/>
    </source>
</evidence>
<dbReference type="Proteomes" id="UP001176521">
    <property type="component" value="Unassembled WGS sequence"/>
</dbReference>
<proteinExistence type="predicted"/>
<organism evidence="1 2">
    <name type="scientific">Tilletia horrida</name>
    <dbReference type="NCBI Taxonomy" id="155126"/>
    <lineage>
        <taxon>Eukaryota</taxon>
        <taxon>Fungi</taxon>
        <taxon>Dikarya</taxon>
        <taxon>Basidiomycota</taxon>
        <taxon>Ustilaginomycotina</taxon>
        <taxon>Exobasidiomycetes</taxon>
        <taxon>Tilletiales</taxon>
        <taxon>Tilletiaceae</taxon>
        <taxon>Tilletia</taxon>
    </lineage>
</organism>
<keyword evidence="2" id="KW-1185">Reference proteome</keyword>
<comment type="caution">
    <text evidence="1">The sequence shown here is derived from an EMBL/GenBank/DDBJ whole genome shotgun (WGS) entry which is preliminary data.</text>
</comment>
<sequence length="557" mass="62296">MPILRPDLVSLLSSTDLNVARRVTLHNACLASVSPDGWRAHVFDLTADVVQSGLLQHDRDAGTLRIRRLPPAAFPGHAVLHQDRPLDVQLADLDKFKSRFDLMSNRVFRGLNSREIFFSGGSVLACLTTDPSRATNYVRSDIDIFLTTRTTKAARAVVAQIESVLHKNIPGFDHHFRVFRSPDVITFVPSDQARAEGYRKIQVITALHRTPCDIVANFDLDPVCVFYDLQRVFITPRAMRAFWTGFTTVTAAIRSVSGSRILKYAQRGYGLLLPNTLIRGCHDFTLSELFAKERSKVFLRLMDRNLVYTDLSGTLAIIKPARFGEWTHSATDLAHLVALWEIVHGHPNLQSELIYLAQGAAGLYGLYNEPQVLNIHFNVARHIEAFANFGFIEPQPVEHIPNVEEYAAIGIREFRTAQEACLASVPITVILPVGLRFRLVRDFHVALAAKPYSDVIVCSDHIRFELCTWDLSPADMWAPPTHRSVAPVHRLLKRAANLASWALHKAHFGALWGPLHLGAKFHATLDNNVDATYTAEAHFVAWLSAGERDGCHCTAKF</sequence>
<dbReference type="InterPro" id="IPR053354">
    <property type="entry name" value="MGDG_epimerase"/>
</dbReference>
<protein>
    <submittedName>
        <fullName evidence="1">Uncharacterized protein</fullName>
    </submittedName>
</protein>
<dbReference type="EMBL" id="JAPDMQ010000301">
    <property type="protein sequence ID" value="KAK0527683.1"/>
    <property type="molecule type" value="Genomic_DNA"/>
</dbReference>
<accession>A0AAN6JJ79</accession>
<dbReference type="AlphaFoldDB" id="A0AAN6JJ79"/>
<reference evidence="1" key="1">
    <citation type="journal article" date="2023" name="PhytoFront">
        <title>Draft Genome Resources of Seven Strains of Tilletia horrida, Causal Agent of Kernel Smut of Rice.</title>
        <authorList>
            <person name="Khanal S."/>
            <person name="Antony Babu S."/>
            <person name="Zhou X.G."/>
        </authorList>
    </citation>
    <scope>NUCLEOTIDE SEQUENCE</scope>
    <source>
        <strain evidence="1">TX3</strain>
    </source>
</reference>
<dbReference type="PANTHER" id="PTHR43558">
    <property type="entry name" value="REDUCTASE, PUTATIVE (AFU_ORTHOLOGUE AFUA_3G10540)-RELATED"/>
    <property type="match status" value="1"/>
</dbReference>
<evidence type="ECO:0000313" key="2">
    <source>
        <dbReference type="Proteomes" id="UP001176521"/>
    </source>
</evidence>
<gene>
    <name evidence="1" type="ORF">OC842_004789</name>
</gene>
<name>A0AAN6JJ79_9BASI</name>